<keyword evidence="3" id="KW-1185">Reference proteome</keyword>
<gene>
    <name evidence="2" type="ORF">TPHV1_10262</name>
</gene>
<evidence type="ECO:0000256" key="1">
    <source>
        <dbReference type="SAM" id="SignalP"/>
    </source>
</evidence>
<keyword evidence="1" id="KW-0732">Signal</keyword>
<dbReference type="RefSeq" id="WP_269409983.1">
    <property type="nucleotide sequence ID" value="NZ_CDNC01000001.1"/>
</dbReference>
<protein>
    <submittedName>
        <fullName evidence="2">Uncharacterized protein</fullName>
    </submittedName>
</protein>
<evidence type="ECO:0000313" key="2">
    <source>
        <dbReference type="EMBL" id="CEM60594.1"/>
    </source>
</evidence>
<name>A0A0B7GPV2_TREPH</name>
<dbReference type="Proteomes" id="UP000042527">
    <property type="component" value="Unassembled WGS sequence"/>
</dbReference>
<sequence>MKKIFATLMLGAMIIASSFAMGGGENASSVTVGLSVSTLNNPFW</sequence>
<feature type="chain" id="PRO_5002115308" evidence="1">
    <location>
        <begin position="23"/>
        <end position="44"/>
    </location>
</feature>
<dbReference type="AlphaFoldDB" id="A0A0B7GPV2"/>
<reference evidence="3" key="1">
    <citation type="submission" date="2015-01" db="EMBL/GenBank/DDBJ databases">
        <authorList>
            <person name="Manzoor Shahid"/>
            <person name="Zubair Saima"/>
        </authorList>
    </citation>
    <scope>NUCLEOTIDE SEQUENCE [LARGE SCALE GENOMIC DNA]</scope>
    <source>
        <strain evidence="3">V1</strain>
    </source>
</reference>
<evidence type="ECO:0000313" key="3">
    <source>
        <dbReference type="Proteomes" id="UP000042527"/>
    </source>
</evidence>
<proteinExistence type="predicted"/>
<dbReference type="EMBL" id="CDNC01000001">
    <property type="protein sequence ID" value="CEM60594.1"/>
    <property type="molecule type" value="Genomic_DNA"/>
</dbReference>
<feature type="signal peptide" evidence="1">
    <location>
        <begin position="1"/>
        <end position="22"/>
    </location>
</feature>
<organism evidence="2 3">
    <name type="scientific">Treponema phagedenis</name>
    <dbReference type="NCBI Taxonomy" id="162"/>
    <lineage>
        <taxon>Bacteria</taxon>
        <taxon>Pseudomonadati</taxon>
        <taxon>Spirochaetota</taxon>
        <taxon>Spirochaetia</taxon>
        <taxon>Spirochaetales</taxon>
        <taxon>Treponemataceae</taxon>
        <taxon>Treponema</taxon>
    </lineage>
</organism>
<accession>A0A0B7GPV2</accession>